<feature type="signal peptide" evidence="1">
    <location>
        <begin position="1"/>
        <end position="22"/>
    </location>
</feature>
<name>A0A177NKX1_9GAMM</name>
<reference evidence="2 3" key="1">
    <citation type="submission" date="2016-03" db="EMBL/GenBank/DDBJ databases">
        <authorList>
            <person name="Ploux O."/>
        </authorList>
    </citation>
    <scope>NUCLEOTIDE SEQUENCE [LARGE SCALE GENOMIC DNA]</scope>
    <source>
        <strain evidence="2 3">R-45378</strain>
    </source>
</reference>
<gene>
    <name evidence="2" type="ORF">A1507_09965</name>
</gene>
<evidence type="ECO:0000313" key="2">
    <source>
        <dbReference type="EMBL" id="OAI18063.1"/>
    </source>
</evidence>
<comment type="caution">
    <text evidence="2">The sequence shown here is derived from an EMBL/GenBank/DDBJ whole genome shotgun (WGS) entry which is preliminary data.</text>
</comment>
<protein>
    <recommendedName>
        <fullName evidence="4">PEP-CTERM protein-sorting domain-containing protein</fullName>
    </recommendedName>
</protein>
<keyword evidence="1" id="KW-0732">Signal</keyword>
<evidence type="ECO:0008006" key="4">
    <source>
        <dbReference type="Google" id="ProtNLM"/>
    </source>
</evidence>
<organism evidence="2 3">
    <name type="scientific">Methylomonas koyamae</name>
    <dbReference type="NCBI Taxonomy" id="702114"/>
    <lineage>
        <taxon>Bacteria</taxon>
        <taxon>Pseudomonadati</taxon>
        <taxon>Pseudomonadota</taxon>
        <taxon>Gammaproteobacteria</taxon>
        <taxon>Methylococcales</taxon>
        <taxon>Methylococcaceae</taxon>
        <taxon>Methylomonas</taxon>
    </lineage>
</organism>
<proteinExistence type="predicted"/>
<dbReference type="Proteomes" id="UP000077857">
    <property type="component" value="Unassembled WGS sequence"/>
</dbReference>
<dbReference type="EMBL" id="LUUJ01000062">
    <property type="protein sequence ID" value="OAI18063.1"/>
    <property type="molecule type" value="Genomic_DNA"/>
</dbReference>
<sequence length="257" mass="26967">MNKFSKTLVAAALLAGAGAANASIRVSGTTDATRELYFQAYDSVSKLTYSLDLGITLADLIANVASETYTVNRDLSSDANWTALTSVASYNPSNVQYVLAVGRSSKLFITQKEGNTLPAYDAIATAAGVATVISNHAQEINVGLVNDPTLNVSKLVSDTDPAGTGQWATGLGNLPDDIWGTTGGSAAAVAFGQKADFWYAQSTNVTKAAGQWLLSGNTLEYKVFPVSQVPLPGAVWMFGAGLMGMLRATRRKWAVAE</sequence>
<accession>A0A177NKX1</accession>
<evidence type="ECO:0000256" key="1">
    <source>
        <dbReference type="SAM" id="SignalP"/>
    </source>
</evidence>
<feature type="chain" id="PRO_5008069264" description="PEP-CTERM protein-sorting domain-containing protein" evidence="1">
    <location>
        <begin position="23"/>
        <end position="257"/>
    </location>
</feature>
<dbReference type="AlphaFoldDB" id="A0A177NKX1"/>
<evidence type="ECO:0000313" key="3">
    <source>
        <dbReference type="Proteomes" id="UP000077857"/>
    </source>
</evidence>